<evidence type="ECO:0000256" key="2">
    <source>
        <dbReference type="ARBA" id="ARBA00023002"/>
    </source>
</evidence>
<dbReference type="Proteomes" id="UP000245370">
    <property type="component" value="Unassembled WGS sequence"/>
</dbReference>
<sequence length="319" mass="34313">MKILANDGISSAGIKKLEEAGFTVVTEHVAQDQLIETINKENYVALLVRSATTVRKDLIDACPELKFIGRGGVGMDNIDVAYAREKGLTVENTPGASSQSVAELTMGTMYALARMTYDSYQNMPKTGNEDFKTLKKQYSKGTELRGKTLLVYGFGRIGQTLASYALGAGMKVVGLSLYKEEVEIPIQIEGIGEVVAKIETTTNADEAISQADFISMNVPKQDGNKAVIGKAEFEKMKDGVRLVNVARGGVIDEDDLLEALNNGKVAAAALDVFENEPSPRIDLLSHPRIACTPHIGGQTAEAQSRIGTELADKIIATLK</sequence>
<protein>
    <submittedName>
        <fullName evidence="7">3-phosphoglycerate dehydrogenase</fullName>
    </submittedName>
</protein>
<evidence type="ECO:0000259" key="5">
    <source>
        <dbReference type="Pfam" id="PF00389"/>
    </source>
</evidence>
<dbReference type="SUPFAM" id="SSF52283">
    <property type="entry name" value="Formate/glycerate dehydrogenase catalytic domain-like"/>
    <property type="match status" value="1"/>
</dbReference>
<dbReference type="SUPFAM" id="SSF51735">
    <property type="entry name" value="NAD(P)-binding Rossmann-fold domains"/>
    <property type="match status" value="1"/>
</dbReference>
<dbReference type="RefSeq" id="WP_109357974.1">
    <property type="nucleotide sequence ID" value="NZ_QFRJ01000001.1"/>
</dbReference>
<dbReference type="AlphaFoldDB" id="A0A2U2XGH1"/>
<evidence type="ECO:0000256" key="3">
    <source>
        <dbReference type="ARBA" id="ARBA00023027"/>
    </source>
</evidence>
<gene>
    <name evidence="7" type="ORF">DIT68_01150</name>
</gene>
<reference evidence="7 8" key="1">
    <citation type="submission" date="2018-05" db="EMBL/GenBank/DDBJ databases">
        <title>Brumimicrobium oceani sp. nov., isolated from coastal sediment.</title>
        <authorList>
            <person name="Kou Y."/>
        </authorList>
    </citation>
    <scope>NUCLEOTIDE SEQUENCE [LARGE SCALE GENOMIC DNA]</scope>
    <source>
        <strain evidence="7 8">C305</strain>
    </source>
</reference>
<dbReference type="InterPro" id="IPR029753">
    <property type="entry name" value="D-isomer_DH_CS"/>
</dbReference>
<evidence type="ECO:0000313" key="8">
    <source>
        <dbReference type="Proteomes" id="UP000245370"/>
    </source>
</evidence>
<accession>A0A2U2XGH1</accession>
<proteinExistence type="inferred from homology"/>
<dbReference type="OrthoDB" id="9777288at2"/>
<evidence type="ECO:0000256" key="1">
    <source>
        <dbReference type="ARBA" id="ARBA00005854"/>
    </source>
</evidence>
<evidence type="ECO:0000259" key="6">
    <source>
        <dbReference type="Pfam" id="PF02826"/>
    </source>
</evidence>
<name>A0A2U2XGH1_9FLAO</name>
<keyword evidence="8" id="KW-1185">Reference proteome</keyword>
<dbReference type="Pfam" id="PF00389">
    <property type="entry name" value="2-Hacid_dh"/>
    <property type="match status" value="1"/>
</dbReference>
<keyword evidence="3" id="KW-0520">NAD</keyword>
<dbReference type="CDD" id="cd05303">
    <property type="entry name" value="PGDH_2"/>
    <property type="match status" value="1"/>
</dbReference>
<reference evidence="7 8" key="2">
    <citation type="submission" date="2018-05" db="EMBL/GenBank/DDBJ databases">
        <authorList>
            <person name="Lanie J.A."/>
            <person name="Ng W.-L."/>
            <person name="Kazmierczak K.M."/>
            <person name="Andrzejewski T.M."/>
            <person name="Davidsen T.M."/>
            <person name="Wayne K.J."/>
            <person name="Tettelin H."/>
            <person name="Glass J.I."/>
            <person name="Rusch D."/>
            <person name="Podicherti R."/>
            <person name="Tsui H.-C.T."/>
            <person name="Winkler M.E."/>
        </authorList>
    </citation>
    <scope>NUCLEOTIDE SEQUENCE [LARGE SCALE GENOMIC DNA]</scope>
    <source>
        <strain evidence="7 8">C305</strain>
    </source>
</reference>
<dbReference type="PANTHER" id="PTHR43761:SF1">
    <property type="entry name" value="D-ISOMER SPECIFIC 2-HYDROXYACID DEHYDROGENASE CATALYTIC DOMAIN-CONTAINING PROTEIN-RELATED"/>
    <property type="match status" value="1"/>
</dbReference>
<comment type="similarity">
    <text evidence="1 4">Belongs to the D-isomer specific 2-hydroxyacid dehydrogenase family.</text>
</comment>
<comment type="caution">
    <text evidence="7">The sequence shown here is derived from an EMBL/GenBank/DDBJ whole genome shotgun (WGS) entry which is preliminary data.</text>
</comment>
<dbReference type="Pfam" id="PF02826">
    <property type="entry name" value="2-Hacid_dh_C"/>
    <property type="match status" value="1"/>
</dbReference>
<dbReference type="InterPro" id="IPR006139">
    <property type="entry name" value="D-isomer_2_OHA_DH_cat_dom"/>
</dbReference>
<dbReference type="GO" id="GO:0051287">
    <property type="term" value="F:NAD binding"/>
    <property type="evidence" value="ECO:0007669"/>
    <property type="project" value="InterPro"/>
</dbReference>
<organism evidence="7 8">
    <name type="scientific">Brumimicrobium oceani</name>
    <dbReference type="NCBI Taxonomy" id="2100725"/>
    <lineage>
        <taxon>Bacteria</taxon>
        <taxon>Pseudomonadati</taxon>
        <taxon>Bacteroidota</taxon>
        <taxon>Flavobacteriia</taxon>
        <taxon>Flavobacteriales</taxon>
        <taxon>Crocinitomicaceae</taxon>
        <taxon>Brumimicrobium</taxon>
    </lineage>
</organism>
<dbReference type="PANTHER" id="PTHR43761">
    <property type="entry name" value="D-ISOMER SPECIFIC 2-HYDROXYACID DEHYDROGENASE FAMILY PROTEIN (AFU_ORTHOLOGUE AFUA_1G13630)"/>
    <property type="match status" value="1"/>
</dbReference>
<keyword evidence="2 4" id="KW-0560">Oxidoreductase</keyword>
<feature type="domain" description="D-isomer specific 2-hydroxyacid dehydrogenase catalytic" evidence="5">
    <location>
        <begin position="7"/>
        <end position="318"/>
    </location>
</feature>
<feature type="domain" description="D-isomer specific 2-hydroxyacid dehydrogenase NAD-binding" evidence="6">
    <location>
        <begin position="107"/>
        <end position="296"/>
    </location>
</feature>
<dbReference type="InterPro" id="IPR036291">
    <property type="entry name" value="NAD(P)-bd_dom_sf"/>
</dbReference>
<dbReference type="Gene3D" id="3.40.50.720">
    <property type="entry name" value="NAD(P)-binding Rossmann-like Domain"/>
    <property type="match status" value="2"/>
</dbReference>
<dbReference type="GO" id="GO:0016616">
    <property type="term" value="F:oxidoreductase activity, acting on the CH-OH group of donors, NAD or NADP as acceptor"/>
    <property type="evidence" value="ECO:0007669"/>
    <property type="project" value="InterPro"/>
</dbReference>
<dbReference type="PROSITE" id="PS00671">
    <property type="entry name" value="D_2_HYDROXYACID_DH_3"/>
    <property type="match status" value="1"/>
</dbReference>
<dbReference type="InterPro" id="IPR050418">
    <property type="entry name" value="D-iso_2-hydroxyacid_DH_PdxB"/>
</dbReference>
<dbReference type="EMBL" id="QFRJ01000001">
    <property type="protein sequence ID" value="PWH86896.1"/>
    <property type="molecule type" value="Genomic_DNA"/>
</dbReference>
<dbReference type="InterPro" id="IPR006140">
    <property type="entry name" value="D-isomer_DH_NAD-bd"/>
</dbReference>
<evidence type="ECO:0000313" key="7">
    <source>
        <dbReference type="EMBL" id="PWH86896.1"/>
    </source>
</evidence>
<evidence type="ECO:0000256" key="4">
    <source>
        <dbReference type="RuleBase" id="RU003719"/>
    </source>
</evidence>